<evidence type="ECO:0000259" key="2">
    <source>
        <dbReference type="Pfam" id="PF14028"/>
    </source>
</evidence>
<dbReference type="Pfam" id="PF14028">
    <property type="entry name" value="Lant_dehydr_C"/>
    <property type="match status" value="1"/>
</dbReference>
<dbReference type="InterPro" id="IPR006827">
    <property type="entry name" value="Lant_deHydtase_N"/>
</dbReference>
<dbReference type="NCBIfam" id="TIGR03891">
    <property type="entry name" value="thiopep_ocin"/>
    <property type="match status" value="1"/>
</dbReference>
<evidence type="ECO:0000313" key="4">
    <source>
        <dbReference type="Proteomes" id="UP001589810"/>
    </source>
</evidence>
<dbReference type="InterPro" id="IPR023809">
    <property type="entry name" value="Thiopep_bacteriocin_synth_dom"/>
</dbReference>
<organism evidence="3 4">
    <name type="scientific">Kutzneria chonburiensis</name>
    <dbReference type="NCBI Taxonomy" id="1483604"/>
    <lineage>
        <taxon>Bacteria</taxon>
        <taxon>Bacillati</taxon>
        <taxon>Actinomycetota</taxon>
        <taxon>Actinomycetes</taxon>
        <taxon>Pseudonocardiales</taxon>
        <taxon>Pseudonocardiaceae</taxon>
        <taxon>Kutzneria</taxon>
    </lineage>
</organism>
<dbReference type="Pfam" id="PF04738">
    <property type="entry name" value="Lant_dehydr_N"/>
    <property type="match status" value="1"/>
</dbReference>
<feature type="domain" description="Lantibiotic dehydratase N-terminal" evidence="1">
    <location>
        <begin position="30"/>
        <end position="638"/>
    </location>
</feature>
<sequence>MANPMYRALDWAMVRTPLLPARGHQELDAEDPVVRQALAVGAGDLVPALEKSSADPKARDKVAAKLARYLIRMSTRSTPYGMFAGVGLTGWGDRTDLALTDERPRTRTRPDMGWLLELVAEQEARPEVRQSLRWWANPTAIVHADRVFLAERASPGESAKLAPVTLRATGAVKKALAAARTPIPYGDLVDELVASTGAPTDKVEWLLTTLWEQSVLITDLRPGPTCVEPTQHVADRLDLDTGTALRDLLAELHKWDELSAEEAAAAYPKLLAAARSLHEGTSKSPLQTDMASPFGEGTLNRSVAADAAKAAELLLRMSPAPLGPRTMHEFRERFVYRYGTDRDVPLLELIHPEIGIGLPKSPGQRPPNERRDNLLRKLAVEAIRNRRMIVELDDTMIATLETWDPANAPDSVDVTVFVVAESTAAIDRGDFQVVVGPNVGAQAAGRTLGRFTDLLGEPAREALLAVDEAERRPDVCRAEVTYLPLRDRLINVTIRPQLRERELPVNVVPGTAHVPLDELVVGVRKDRIVLWWPARDVEVVPSTWHMLNTANGNGLVRFLEELARSGTAQMSSFDWGPATQFPFLPRVQCGRIVLAPASWRLSSVDELADWDLPRHVYLAQGDNRLLIDLHDPEQVKQLSGKQIVLEEALPALEHAWLDGPTGGHLAEIVVPLVLARPERPTLERKRHSVSDADRMRMPGDDWFFLKLYHLPSYEDDLLAWPLRELRDRLGGLADNWFFMRYVDPDPHLRIRWHGDPDRLLGELAPEVMRWAAGLVRDGYCHRFMIDTYEREVERYGGVTQMPLAEGVFGADSDAVVDLLHLVKTDQLTMDRSLLAANTVDDLLSCLGFEPGDRAELYRTGTVDRNATGKAYRELKGDLITALTDPTWLDPRAVEILARRRARIAALGGEFDLKLARSYVHMHCNRLLACGHPPEQNVLGLLARTRETLAHIKKAKP</sequence>
<reference evidence="3 4" key="1">
    <citation type="submission" date="2024-09" db="EMBL/GenBank/DDBJ databases">
        <authorList>
            <person name="Sun Q."/>
            <person name="Mori K."/>
        </authorList>
    </citation>
    <scope>NUCLEOTIDE SEQUENCE [LARGE SCALE GENOMIC DNA]</scope>
    <source>
        <strain evidence="3 4">TBRC 1432</strain>
    </source>
</reference>
<feature type="domain" description="Thiopeptide-type bacteriocin biosynthesis" evidence="2">
    <location>
        <begin position="702"/>
        <end position="938"/>
    </location>
</feature>
<evidence type="ECO:0000313" key="3">
    <source>
        <dbReference type="EMBL" id="MFC0548458.1"/>
    </source>
</evidence>
<gene>
    <name evidence="3" type="ORF">ACFFH7_43615</name>
</gene>
<evidence type="ECO:0000259" key="1">
    <source>
        <dbReference type="Pfam" id="PF04738"/>
    </source>
</evidence>
<protein>
    <submittedName>
        <fullName evidence="3">Lantibiotic dehydratase</fullName>
    </submittedName>
</protein>
<dbReference type="EMBL" id="JBHLUD010000016">
    <property type="protein sequence ID" value="MFC0548458.1"/>
    <property type="molecule type" value="Genomic_DNA"/>
</dbReference>
<dbReference type="Proteomes" id="UP001589810">
    <property type="component" value="Unassembled WGS sequence"/>
</dbReference>
<comment type="caution">
    <text evidence="3">The sequence shown here is derived from an EMBL/GenBank/DDBJ whole genome shotgun (WGS) entry which is preliminary data.</text>
</comment>
<name>A0ABV6N7D8_9PSEU</name>
<keyword evidence="4" id="KW-1185">Reference proteome</keyword>
<proteinExistence type="predicted"/>
<dbReference type="RefSeq" id="WP_273943864.1">
    <property type="nucleotide sequence ID" value="NZ_CP097263.1"/>
</dbReference>
<accession>A0ABV6N7D8</accession>